<organism evidence="1 2">
    <name type="scientific">Haematococcus lacustris</name>
    <name type="common">Green alga</name>
    <name type="synonym">Haematococcus pluvialis</name>
    <dbReference type="NCBI Taxonomy" id="44745"/>
    <lineage>
        <taxon>Eukaryota</taxon>
        <taxon>Viridiplantae</taxon>
        <taxon>Chlorophyta</taxon>
        <taxon>core chlorophytes</taxon>
        <taxon>Chlorophyceae</taxon>
        <taxon>CS clade</taxon>
        <taxon>Chlamydomonadales</taxon>
        <taxon>Haematococcaceae</taxon>
        <taxon>Haematococcus</taxon>
    </lineage>
</organism>
<evidence type="ECO:0000313" key="1">
    <source>
        <dbReference type="EMBL" id="GFH21812.1"/>
    </source>
</evidence>
<dbReference type="Proteomes" id="UP000485058">
    <property type="component" value="Unassembled WGS sequence"/>
</dbReference>
<proteinExistence type="predicted"/>
<protein>
    <submittedName>
        <fullName evidence="1">Uncharacterized protein</fullName>
    </submittedName>
</protein>
<name>A0A699ZZV3_HAELA</name>
<comment type="caution">
    <text evidence="1">The sequence shown here is derived from an EMBL/GenBank/DDBJ whole genome shotgun (WGS) entry which is preliminary data.</text>
</comment>
<gene>
    <name evidence="1" type="ORF">HaLaN_19182</name>
</gene>
<sequence>MVELWHCPQGMARSECRVTAVLLPRVSFLSFSVNWGRPSWWFNGRGDLGWSGWHITLAMALLHEHSRAKSGAG</sequence>
<dbReference type="EMBL" id="BLLF01001910">
    <property type="protein sequence ID" value="GFH21812.1"/>
    <property type="molecule type" value="Genomic_DNA"/>
</dbReference>
<accession>A0A699ZZV3</accession>
<keyword evidence="2" id="KW-1185">Reference proteome</keyword>
<reference evidence="1 2" key="1">
    <citation type="submission" date="2020-02" db="EMBL/GenBank/DDBJ databases">
        <title>Draft genome sequence of Haematococcus lacustris strain NIES-144.</title>
        <authorList>
            <person name="Morimoto D."/>
            <person name="Nakagawa S."/>
            <person name="Yoshida T."/>
            <person name="Sawayama S."/>
        </authorList>
    </citation>
    <scope>NUCLEOTIDE SEQUENCE [LARGE SCALE GENOMIC DNA]</scope>
    <source>
        <strain evidence="1 2">NIES-144</strain>
    </source>
</reference>
<dbReference type="AlphaFoldDB" id="A0A699ZZV3"/>
<feature type="non-terminal residue" evidence="1">
    <location>
        <position position="1"/>
    </location>
</feature>
<evidence type="ECO:0000313" key="2">
    <source>
        <dbReference type="Proteomes" id="UP000485058"/>
    </source>
</evidence>